<protein>
    <submittedName>
        <fullName evidence="3">Glycosyltransferase</fullName>
    </submittedName>
</protein>
<dbReference type="AlphaFoldDB" id="A0A3D8H8E0"/>
<dbReference type="InterPro" id="IPR050834">
    <property type="entry name" value="Glycosyltransf_2"/>
</dbReference>
<accession>A0A3D8H8E0</accession>
<keyword evidence="1" id="KW-0812">Transmembrane</keyword>
<feature type="transmembrane region" description="Helical" evidence="1">
    <location>
        <begin position="227"/>
        <end position="247"/>
    </location>
</feature>
<dbReference type="InterPro" id="IPR029044">
    <property type="entry name" value="Nucleotide-diphossugar_trans"/>
</dbReference>
<dbReference type="PANTHER" id="PTHR43685:SF2">
    <property type="entry name" value="GLYCOSYLTRANSFERASE 2-LIKE DOMAIN-CONTAINING PROTEIN"/>
    <property type="match status" value="1"/>
</dbReference>
<feature type="domain" description="Glycosyltransferase 2-like" evidence="2">
    <location>
        <begin position="6"/>
        <end position="127"/>
    </location>
</feature>
<keyword evidence="3" id="KW-0808">Transferase</keyword>
<dbReference type="RefSeq" id="WP_104271325.1">
    <property type="nucleotide sequence ID" value="NZ_PSSW01000008.1"/>
</dbReference>
<sequence length="309" mass="34234">MVIDFSFIIPCRNEEAFIEKCLQSIIQQEYPREKFEIIVVDNGSTDRSKEVARPYADKVVDALGVNVGEVRNIGASAAKGKLLAFIDADCTIDHQWLIRAKSLNNEDKKVVFGGGILLPNDATWVERHWLLEGPEGNCLPAELIGCSIVISEDQFTKAKGFDIRKKSGEDTDFSLRIREQQGTIKITRALNVTHLGNAKTIKSHIKRQAWHAQSYKVDIKSSIQDPVFILVIFQSAAIMAAIGSLAYQTPYLATLSISANLAIPAALTLKRYARSKCRDLRPKSLILAYALDCTYLIGRIIGLVGVART</sequence>
<keyword evidence="1" id="KW-0472">Membrane</keyword>
<dbReference type="Pfam" id="PF00535">
    <property type="entry name" value="Glycos_transf_2"/>
    <property type="match status" value="1"/>
</dbReference>
<comment type="caution">
    <text evidence="3">The sequence shown here is derived from an EMBL/GenBank/DDBJ whole genome shotgun (WGS) entry which is preliminary data.</text>
</comment>
<dbReference type="SUPFAM" id="SSF53448">
    <property type="entry name" value="Nucleotide-diphospho-sugar transferases"/>
    <property type="match status" value="1"/>
</dbReference>
<gene>
    <name evidence="3" type="ORF">DXI23_03710</name>
</gene>
<reference evidence="3 4" key="1">
    <citation type="submission" date="2018-08" db="EMBL/GenBank/DDBJ databases">
        <title>Genome sequence of Marinobacter flavimaris KCTC 12185.</title>
        <authorList>
            <person name="Chun J."/>
            <person name="Kim B.-Y."/>
            <person name="Choi S.-B."/>
            <person name="Kwak M.-J."/>
        </authorList>
    </citation>
    <scope>NUCLEOTIDE SEQUENCE [LARGE SCALE GENOMIC DNA]</scope>
    <source>
        <strain evidence="3 4">KCTC 12185</strain>
    </source>
</reference>
<organism evidence="3 4">
    <name type="scientific">Marinobacter flavimaris</name>
    <dbReference type="NCBI Taxonomy" id="262076"/>
    <lineage>
        <taxon>Bacteria</taxon>
        <taxon>Pseudomonadati</taxon>
        <taxon>Pseudomonadota</taxon>
        <taxon>Gammaproteobacteria</taxon>
        <taxon>Pseudomonadales</taxon>
        <taxon>Marinobacteraceae</taxon>
        <taxon>Marinobacter</taxon>
    </lineage>
</organism>
<evidence type="ECO:0000256" key="1">
    <source>
        <dbReference type="SAM" id="Phobius"/>
    </source>
</evidence>
<name>A0A3D8H8E0_9GAMM</name>
<proteinExistence type="predicted"/>
<evidence type="ECO:0000313" key="4">
    <source>
        <dbReference type="Proteomes" id="UP000256431"/>
    </source>
</evidence>
<evidence type="ECO:0000259" key="2">
    <source>
        <dbReference type="Pfam" id="PF00535"/>
    </source>
</evidence>
<dbReference type="GO" id="GO:0016740">
    <property type="term" value="F:transferase activity"/>
    <property type="evidence" value="ECO:0007669"/>
    <property type="project" value="UniProtKB-KW"/>
</dbReference>
<dbReference type="EMBL" id="QRDH01000001">
    <property type="protein sequence ID" value="RDU43004.1"/>
    <property type="molecule type" value="Genomic_DNA"/>
</dbReference>
<dbReference type="GO" id="GO:0044010">
    <property type="term" value="P:single-species biofilm formation"/>
    <property type="evidence" value="ECO:0007669"/>
    <property type="project" value="TreeGrafter"/>
</dbReference>
<dbReference type="PANTHER" id="PTHR43685">
    <property type="entry name" value="GLYCOSYLTRANSFERASE"/>
    <property type="match status" value="1"/>
</dbReference>
<evidence type="ECO:0000313" key="3">
    <source>
        <dbReference type="EMBL" id="RDU43004.1"/>
    </source>
</evidence>
<feature type="transmembrane region" description="Helical" evidence="1">
    <location>
        <begin position="253"/>
        <end position="273"/>
    </location>
</feature>
<dbReference type="Proteomes" id="UP000256431">
    <property type="component" value="Unassembled WGS sequence"/>
</dbReference>
<feature type="transmembrane region" description="Helical" evidence="1">
    <location>
        <begin position="285"/>
        <end position="307"/>
    </location>
</feature>
<dbReference type="Gene3D" id="3.90.550.10">
    <property type="entry name" value="Spore Coat Polysaccharide Biosynthesis Protein SpsA, Chain A"/>
    <property type="match status" value="1"/>
</dbReference>
<keyword evidence="1" id="KW-1133">Transmembrane helix</keyword>
<dbReference type="InterPro" id="IPR001173">
    <property type="entry name" value="Glyco_trans_2-like"/>
</dbReference>
<keyword evidence="4" id="KW-1185">Reference proteome</keyword>